<proteinExistence type="inferred from homology"/>
<evidence type="ECO:0000259" key="2">
    <source>
        <dbReference type="PROSITE" id="PS50878"/>
    </source>
</evidence>
<dbReference type="EMBL" id="FOMX01000097">
    <property type="protein sequence ID" value="SFF46908.1"/>
    <property type="molecule type" value="Genomic_DNA"/>
</dbReference>
<dbReference type="InterPro" id="IPR030931">
    <property type="entry name" value="Group_II_RT_mat"/>
</dbReference>
<sequence>MRPESVSTKQTRIATLARNNPKLVITSLNHHLDIEWLRHAYNLTRKDGAMGIDGQTAADYEKDLEANLQSLLDRIKSGRYKAPPVRRAHIPKADGSTRPLGIPTFEDKVAQRAIALLLEPIYEVDFQPCSYGFRRGRSAHMALREIRNQIMDCTIRWVLDVDIRQYFDTIDHRRLREFLDRRVVDGVVRKMIDKWLKAGVLEGGQVSHPETGTPQGGVISPLLANIFLHHVLDEWYQRDVRPRMKRRCFLVRFADDLVMGFEDFLDCIRVREVLGKRLSAYGLSLHPEKTKMVDFRFKRPDGGRHPATQATTFNFLGFTHVWGKSRRGKNVVHQRTAKDRYARALKAIRDWCRVNRHQPMEAQHKRLSQMMTGHYSYYGISGNGRRIRWFAHQVQRVWHYWLDRRSRGSQGRWKQFDRLLSAYPLPAPHIVHKYAEASKPAARGTGCGKPARPGL</sequence>
<evidence type="ECO:0000313" key="3">
    <source>
        <dbReference type="EMBL" id="SFF46908.1"/>
    </source>
</evidence>
<dbReference type="GO" id="GO:0003964">
    <property type="term" value="F:RNA-directed DNA polymerase activity"/>
    <property type="evidence" value="ECO:0007669"/>
    <property type="project" value="UniProtKB-KW"/>
</dbReference>
<keyword evidence="3" id="KW-0695">RNA-directed DNA polymerase</keyword>
<organism evidence="3 4">
    <name type="scientific">Nannocystis exedens</name>
    <dbReference type="NCBI Taxonomy" id="54"/>
    <lineage>
        <taxon>Bacteria</taxon>
        <taxon>Pseudomonadati</taxon>
        <taxon>Myxococcota</taxon>
        <taxon>Polyangia</taxon>
        <taxon>Nannocystales</taxon>
        <taxon>Nannocystaceae</taxon>
        <taxon>Nannocystis</taxon>
    </lineage>
</organism>
<dbReference type="PANTHER" id="PTHR34047:SF8">
    <property type="entry name" value="PROTEIN YKFC"/>
    <property type="match status" value="1"/>
</dbReference>
<protein>
    <submittedName>
        <fullName evidence="3">Group II intron reverse transcriptase/maturase</fullName>
    </submittedName>
</protein>
<keyword evidence="3" id="KW-0548">Nucleotidyltransferase</keyword>
<reference evidence="4" key="1">
    <citation type="submission" date="2016-10" db="EMBL/GenBank/DDBJ databases">
        <authorList>
            <person name="Varghese N."/>
            <person name="Submissions S."/>
        </authorList>
    </citation>
    <scope>NUCLEOTIDE SEQUENCE [LARGE SCALE GENOMIC DNA]</scope>
    <source>
        <strain evidence="4">ATCC 25963</strain>
    </source>
</reference>
<evidence type="ECO:0000256" key="1">
    <source>
        <dbReference type="ARBA" id="ARBA00034120"/>
    </source>
</evidence>
<dbReference type="AlphaFoldDB" id="A0A1I2IYW4"/>
<dbReference type="InterPro" id="IPR043128">
    <property type="entry name" value="Rev_trsase/Diguanyl_cyclase"/>
</dbReference>
<dbReference type="PANTHER" id="PTHR34047">
    <property type="entry name" value="NUCLEAR INTRON MATURASE 1, MITOCHONDRIAL-RELATED"/>
    <property type="match status" value="1"/>
</dbReference>
<keyword evidence="4" id="KW-1185">Reference proteome</keyword>
<feature type="domain" description="Reverse transcriptase" evidence="2">
    <location>
        <begin position="71"/>
        <end position="320"/>
    </location>
</feature>
<name>A0A1I2IYW4_9BACT</name>
<dbReference type="SUPFAM" id="SSF56672">
    <property type="entry name" value="DNA/RNA polymerases"/>
    <property type="match status" value="1"/>
</dbReference>
<comment type="similarity">
    <text evidence="1">Belongs to the bacterial reverse transcriptase family.</text>
</comment>
<dbReference type="Proteomes" id="UP000199400">
    <property type="component" value="Unassembled WGS sequence"/>
</dbReference>
<dbReference type="CDD" id="cd01651">
    <property type="entry name" value="RT_G2_intron"/>
    <property type="match status" value="1"/>
</dbReference>
<dbReference type="InterPro" id="IPR051083">
    <property type="entry name" value="GrpII_Intron_Splice-Mob/Def"/>
</dbReference>
<keyword evidence="3" id="KW-0808">Transferase</keyword>
<evidence type="ECO:0000313" key="4">
    <source>
        <dbReference type="Proteomes" id="UP000199400"/>
    </source>
</evidence>
<dbReference type="Pfam" id="PF00078">
    <property type="entry name" value="RVT_1"/>
    <property type="match status" value="1"/>
</dbReference>
<gene>
    <name evidence="3" type="ORF">SAMN02745121_09061</name>
</gene>
<dbReference type="Gene3D" id="3.30.70.270">
    <property type="match status" value="1"/>
</dbReference>
<dbReference type="PROSITE" id="PS50878">
    <property type="entry name" value="RT_POL"/>
    <property type="match status" value="1"/>
</dbReference>
<dbReference type="NCBIfam" id="TIGR04416">
    <property type="entry name" value="group_II_RT_mat"/>
    <property type="match status" value="1"/>
</dbReference>
<accession>A0A1I2IYW4</accession>
<dbReference type="InterPro" id="IPR000477">
    <property type="entry name" value="RT_dom"/>
</dbReference>
<dbReference type="InterPro" id="IPR043502">
    <property type="entry name" value="DNA/RNA_pol_sf"/>
</dbReference>